<dbReference type="EMBL" id="KV428689">
    <property type="protein sequence ID" value="KZT31270.1"/>
    <property type="molecule type" value="Genomic_DNA"/>
</dbReference>
<dbReference type="AlphaFoldDB" id="A0A165WKK6"/>
<protein>
    <submittedName>
        <fullName evidence="1">Uncharacterized protein</fullName>
    </submittedName>
</protein>
<accession>A0A165WKK6</accession>
<gene>
    <name evidence="1" type="ORF">SISSUDRAFT_1056572</name>
</gene>
<evidence type="ECO:0000313" key="1">
    <source>
        <dbReference type="EMBL" id="KZT31270.1"/>
    </source>
</evidence>
<organism evidence="1 2">
    <name type="scientific">Sistotremastrum suecicum HHB10207 ss-3</name>
    <dbReference type="NCBI Taxonomy" id="1314776"/>
    <lineage>
        <taxon>Eukaryota</taxon>
        <taxon>Fungi</taxon>
        <taxon>Dikarya</taxon>
        <taxon>Basidiomycota</taxon>
        <taxon>Agaricomycotina</taxon>
        <taxon>Agaricomycetes</taxon>
        <taxon>Sistotremastrales</taxon>
        <taxon>Sistotremastraceae</taxon>
        <taxon>Sistotremastrum</taxon>
    </lineage>
</organism>
<sequence length="51" mass="5740">MSLMSTTVEESPLSQQQFVRTLYWVFALVYPLTHAANIKNLIFLSPVAVPS</sequence>
<name>A0A165WKK6_9AGAM</name>
<reference evidence="1 2" key="1">
    <citation type="journal article" date="2016" name="Mol. Biol. Evol.">
        <title>Comparative Genomics of Early-Diverging Mushroom-Forming Fungi Provides Insights into the Origins of Lignocellulose Decay Capabilities.</title>
        <authorList>
            <person name="Nagy L.G."/>
            <person name="Riley R."/>
            <person name="Tritt A."/>
            <person name="Adam C."/>
            <person name="Daum C."/>
            <person name="Floudas D."/>
            <person name="Sun H."/>
            <person name="Yadav J.S."/>
            <person name="Pangilinan J."/>
            <person name="Larsson K.H."/>
            <person name="Matsuura K."/>
            <person name="Barry K."/>
            <person name="Labutti K."/>
            <person name="Kuo R."/>
            <person name="Ohm R.A."/>
            <person name="Bhattacharya S.S."/>
            <person name="Shirouzu T."/>
            <person name="Yoshinaga Y."/>
            <person name="Martin F.M."/>
            <person name="Grigoriev I.V."/>
            <person name="Hibbett D.S."/>
        </authorList>
    </citation>
    <scope>NUCLEOTIDE SEQUENCE [LARGE SCALE GENOMIC DNA]</scope>
    <source>
        <strain evidence="1 2">HHB10207 ss-3</strain>
    </source>
</reference>
<keyword evidence="2" id="KW-1185">Reference proteome</keyword>
<evidence type="ECO:0000313" key="2">
    <source>
        <dbReference type="Proteomes" id="UP000076798"/>
    </source>
</evidence>
<proteinExistence type="predicted"/>
<dbReference type="Proteomes" id="UP000076798">
    <property type="component" value="Unassembled WGS sequence"/>
</dbReference>